<organism evidence="4 5">
    <name type="scientific">Natronosalvus hydrolyticus</name>
    <dbReference type="NCBI Taxonomy" id="2979988"/>
    <lineage>
        <taxon>Archaea</taxon>
        <taxon>Methanobacteriati</taxon>
        <taxon>Methanobacteriota</taxon>
        <taxon>Stenosarchaea group</taxon>
        <taxon>Halobacteria</taxon>
        <taxon>Halobacteriales</taxon>
        <taxon>Natrialbaceae</taxon>
        <taxon>Natronosalvus</taxon>
    </lineage>
</organism>
<gene>
    <name evidence="4" type="ORF">OB919_09880</name>
</gene>
<feature type="transmembrane region" description="Helical" evidence="2">
    <location>
        <begin position="137"/>
        <end position="159"/>
    </location>
</feature>
<comment type="caution">
    <text evidence="4">The sequence shown here is derived from an EMBL/GenBank/DDBJ whole genome shotgun (WGS) entry which is preliminary data.</text>
</comment>
<proteinExistence type="predicted"/>
<dbReference type="Proteomes" id="UP001321047">
    <property type="component" value="Unassembled WGS sequence"/>
</dbReference>
<evidence type="ECO:0000259" key="3">
    <source>
        <dbReference type="Pfam" id="PF13559"/>
    </source>
</evidence>
<evidence type="ECO:0000256" key="1">
    <source>
        <dbReference type="SAM" id="MobiDB-lite"/>
    </source>
</evidence>
<dbReference type="RefSeq" id="WP_342808634.1">
    <property type="nucleotide sequence ID" value="NZ_JAOPJZ010000006.1"/>
</dbReference>
<keyword evidence="5" id="KW-1185">Reference proteome</keyword>
<feature type="compositionally biased region" description="Acidic residues" evidence="1">
    <location>
        <begin position="114"/>
        <end position="125"/>
    </location>
</feature>
<keyword evidence="2" id="KW-0812">Transmembrane</keyword>
<feature type="region of interest" description="Disordered" evidence="1">
    <location>
        <begin position="44"/>
        <end position="135"/>
    </location>
</feature>
<protein>
    <submittedName>
        <fullName evidence="4">DUF4129 domain-containing protein</fullName>
    </submittedName>
</protein>
<reference evidence="4 5" key="1">
    <citation type="submission" date="2022-09" db="EMBL/GenBank/DDBJ databases">
        <title>Enrichment on poylsaccharides allowed isolation of novel metabolic and taxonomic groups of Haloarchaea.</title>
        <authorList>
            <person name="Sorokin D.Y."/>
            <person name="Elcheninov A.G."/>
            <person name="Khizhniak T.V."/>
            <person name="Kolganova T.V."/>
            <person name="Kublanov I.V."/>
        </authorList>
    </citation>
    <scope>NUCLEOTIDE SEQUENCE [LARGE SCALE GENOMIC DNA]</scope>
    <source>
        <strain evidence="4 5">AArc-curdl1</strain>
    </source>
</reference>
<dbReference type="InterPro" id="IPR025403">
    <property type="entry name" value="TgpA-like_C"/>
</dbReference>
<keyword evidence="2" id="KW-0472">Membrane</keyword>
<name>A0AAP3E6Y5_9EURY</name>
<feature type="compositionally biased region" description="Acidic residues" evidence="1">
    <location>
        <begin position="88"/>
        <end position="100"/>
    </location>
</feature>
<keyword evidence="2" id="KW-1133">Transmembrane helix</keyword>
<feature type="compositionally biased region" description="Low complexity" evidence="1">
    <location>
        <begin position="101"/>
        <end position="113"/>
    </location>
</feature>
<dbReference type="AlphaFoldDB" id="A0AAP3E6Y5"/>
<evidence type="ECO:0000313" key="5">
    <source>
        <dbReference type="Proteomes" id="UP001321047"/>
    </source>
</evidence>
<dbReference type="EMBL" id="JAOPJZ010000006">
    <property type="protein sequence ID" value="MCU4752292.1"/>
    <property type="molecule type" value="Genomic_DNA"/>
</dbReference>
<accession>A0AAP3E6Y5</accession>
<evidence type="ECO:0000313" key="4">
    <source>
        <dbReference type="EMBL" id="MCU4752292.1"/>
    </source>
</evidence>
<feature type="compositionally biased region" description="Acidic residues" evidence="1">
    <location>
        <begin position="67"/>
        <end position="80"/>
    </location>
</feature>
<sequence length="392" mass="40042">MGYDLRKAALIGCCLLALIVGTAFFPAAGFDDFPNTEAVDDGYYEADRDVPGSGLDGDDTGAVTDDASSDTDADADDSSADDGSGAGDADDDATDGDNGTDDSSSGDGGSDESNGPDDGSDDDGAGDTGGSGETSSAFLTTGSALVFAVVVLALTGFLWRATDPTRDPAIGPEDLPDGFIPRLQLRLRRIPQASMTATIGIARGTTGVLDMVGKTGSVVFGGLRYTGSNVSNALGGLARGVPAGVSALGATLASVRLPSLVDGLESLLGGIGRTRSTDTASWGATDDGPSSSSGQPPIATAKRPQPQTVEAAWEAMTDRVVAQADDPETKTPREYAHRAIEQGLPEHAVNTLTETFCQVRYGGYSASSDRLRRALESYDEIADNDTQSGETS</sequence>
<dbReference type="Pfam" id="PF13559">
    <property type="entry name" value="DUF4129"/>
    <property type="match status" value="1"/>
</dbReference>
<evidence type="ECO:0000256" key="2">
    <source>
        <dbReference type="SAM" id="Phobius"/>
    </source>
</evidence>
<feature type="domain" description="Protein-glutamine gamma-glutamyltransferase-like C-terminal" evidence="3">
    <location>
        <begin position="313"/>
        <end position="379"/>
    </location>
</feature>
<feature type="region of interest" description="Disordered" evidence="1">
    <location>
        <begin position="275"/>
        <end position="307"/>
    </location>
</feature>